<dbReference type="PANTHER" id="PTHR43685:SF2">
    <property type="entry name" value="GLYCOSYLTRANSFERASE 2-LIKE DOMAIN-CONTAINING PROTEIN"/>
    <property type="match status" value="1"/>
</dbReference>
<dbReference type="InterPro" id="IPR050834">
    <property type="entry name" value="Glycosyltransf_2"/>
</dbReference>
<dbReference type="Pfam" id="PF00535">
    <property type="entry name" value="Glycos_transf_2"/>
    <property type="match status" value="1"/>
</dbReference>
<keyword evidence="2" id="KW-0808">Transferase</keyword>
<sequence>MPAKPISILIPTRNYDCRPLVETLRRQLLQAHVEGEIILGDDSSDPRYAQLYDSLQQEGLIRLVRPMTHLGAGCMRNYLAQQAEGDQLLIIDSDTMPASDSFVVDYLQAAHPDRVVVGGFRYPTERPTSDRLLRYKYGHKVETRSLAERQQAPADAFVSMSFLIPRHIFLEEGFPAEMGMGYEDAYFGYRLAERGVVITHIDNPVIHALKETSDQFLDTTERYVENLYRHRALLAPYPIRLLQLYLRLERARLVPLLGSLAPLLKHLLRRQLTSGHPSLRFFALYKLLHLCSLRS</sequence>
<reference evidence="2 3" key="1">
    <citation type="submission" date="2009-04" db="EMBL/GenBank/DDBJ databases">
        <authorList>
            <person name="Sebastian Y."/>
            <person name="Madupu R."/>
            <person name="Durkin A.S."/>
            <person name="Torralba M."/>
            <person name="Methe B."/>
            <person name="Sutton G.G."/>
            <person name="Strausberg R.L."/>
            <person name="Nelson K.E."/>
        </authorList>
    </citation>
    <scope>NUCLEOTIDE SEQUENCE [LARGE SCALE GENOMIC DNA]</scope>
    <source>
        <strain evidence="2 3">60-3</strain>
    </source>
</reference>
<protein>
    <submittedName>
        <fullName evidence="2">Glycosyltransferase, group 2 family protein</fullName>
        <ecNumber evidence="2">2.4.-.-</ecNumber>
    </submittedName>
</protein>
<dbReference type="Proteomes" id="UP000003303">
    <property type="component" value="Unassembled WGS sequence"/>
</dbReference>
<dbReference type="STRING" id="596327.PORUE0001_0328"/>
<organism evidence="2 3">
    <name type="scientific">Porphyromonas uenonis 60-3</name>
    <dbReference type="NCBI Taxonomy" id="596327"/>
    <lineage>
        <taxon>Bacteria</taxon>
        <taxon>Pseudomonadati</taxon>
        <taxon>Bacteroidota</taxon>
        <taxon>Bacteroidia</taxon>
        <taxon>Bacteroidales</taxon>
        <taxon>Porphyromonadaceae</taxon>
        <taxon>Porphyromonas</taxon>
    </lineage>
</organism>
<dbReference type="InterPro" id="IPR029044">
    <property type="entry name" value="Nucleotide-diphossugar_trans"/>
</dbReference>
<evidence type="ECO:0000313" key="2">
    <source>
        <dbReference type="EMBL" id="EEK16298.1"/>
    </source>
</evidence>
<evidence type="ECO:0000259" key="1">
    <source>
        <dbReference type="Pfam" id="PF00535"/>
    </source>
</evidence>
<evidence type="ECO:0000313" key="3">
    <source>
        <dbReference type="Proteomes" id="UP000003303"/>
    </source>
</evidence>
<dbReference type="EC" id="2.4.-.-" evidence="2"/>
<dbReference type="GO" id="GO:0016757">
    <property type="term" value="F:glycosyltransferase activity"/>
    <property type="evidence" value="ECO:0007669"/>
    <property type="project" value="UniProtKB-KW"/>
</dbReference>
<comment type="caution">
    <text evidence="2">The sequence shown here is derived from an EMBL/GenBank/DDBJ whole genome shotgun (WGS) entry which is preliminary data.</text>
</comment>
<dbReference type="eggNOG" id="COG1216">
    <property type="taxonomic scope" value="Bacteria"/>
</dbReference>
<dbReference type="RefSeq" id="WP_007365739.1">
    <property type="nucleotide sequence ID" value="NZ_ACLR01000182.1"/>
</dbReference>
<dbReference type="InterPro" id="IPR001173">
    <property type="entry name" value="Glyco_trans_2-like"/>
</dbReference>
<dbReference type="OrthoDB" id="761861at2"/>
<feature type="domain" description="Glycosyltransferase 2-like" evidence="1">
    <location>
        <begin position="7"/>
        <end position="141"/>
    </location>
</feature>
<keyword evidence="2" id="KW-0328">Glycosyltransferase</keyword>
<dbReference type="AlphaFoldDB" id="C2MD08"/>
<dbReference type="Gene3D" id="3.90.550.10">
    <property type="entry name" value="Spore Coat Polysaccharide Biosynthesis Protein SpsA, Chain A"/>
    <property type="match status" value="1"/>
</dbReference>
<proteinExistence type="predicted"/>
<keyword evidence="3" id="KW-1185">Reference proteome</keyword>
<dbReference type="SUPFAM" id="SSF53448">
    <property type="entry name" value="Nucleotide-diphospho-sugar transferases"/>
    <property type="match status" value="1"/>
</dbReference>
<dbReference type="EMBL" id="ACLR01000182">
    <property type="protein sequence ID" value="EEK16298.1"/>
    <property type="molecule type" value="Genomic_DNA"/>
</dbReference>
<gene>
    <name evidence="2" type="ORF">PORUE0001_0328</name>
</gene>
<accession>C2MD08</accession>
<dbReference type="PANTHER" id="PTHR43685">
    <property type="entry name" value="GLYCOSYLTRANSFERASE"/>
    <property type="match status" value="1"/>
</dbReference>
<name>C2MD08_9PORP</name>